<keyword evidence="3" id="KW-1185">Reference proteome</keyword>
<feature type="domain" description="Xylose isomerase-like TIM barrel" evidence="1">
    <location>
        <begin position="26"/>
        <end position="252"/>
    </location>
</feature>
<dbReference type="InterPro" id="IPR036237">
    <property type="entry name" value="Xyl_isomerase-like_sf"/>
</dbReference>
<dbReference type="RefSeq" id="WP_154760977.1">
    <property type="nucleotide sequence ID" value="NZ_WMBA01000081.1"/>
</dbReference>
<evidence type="ECO:0000313" key="3">
    <source>
        <dbReference type="Proteomes" id="UP000440096"/>
    </source>
</evidence>
<protein>
    <submittedName>
        <fullName evidence="2">TIM barrel protein</fullName>
    </submittedName>
</protein>
<name>A0A6N7ZAW5_9PSEU</name>
<sequence>MQASIASRLSVNEFMWPDSSFEDDLETCRRAGIRGIGIWEDKLGNGRDEELIELFGQSGLQATVCAPTAPTILPSSFFPGPSDPQERIEQLVASIHRFKPFAPAQFVTITGTDDSLSKSEQRKIVVDGYRRAGVAAAEIGAVIGIEPIRLADESIITTVAEAADLVAEIGLESVGIIWDVWHHWDSPTVLEDIKSYAHLFTVVQLGDWPDRPHATDRAIPGEGVIPLDRMFGALESAGYTGWYDLEVLSEPPADDSVPKIDNDEMLRRCRRGVEAAWSKAGK</sequence>
<dbReference type="AlphaFoldDB" id="A0A6N7ZAW5"/>
<dbReference type="OrthoDB" id="9787068at2"/>
<comment type="caution">
    <text evidence="2">The sequence shown here is derived from an EMBL/GenBank/DDBJ whole genome shotgun (WGS) entry which is preliminary data.</text>
</comment>
<dbReference type="Gene3D" id="3.20.20.150">
    <property type="entry name" value="Divalent-metal-dependent TIM barrel enzymes"/>
    <property type="match status" value="1"/>
</dbReference>
<proteinExistence type="predicted"/>
<dbReference type="InterPro" id="IPR050312">
    <property type="entry name" value="IolE/XylAMocC-like"/>
</dbReference>
<gene>
    <name evidence="2" type="ORF">GKO32_33725</name>
</gene>
<dbReference type="EMBL" id="WMBA01000081">
    <property type="protein sequence ID" value="MTD58906.1"/>
    <property type="molecule type" value="Genomic_DNA"/>
</dbReference>
<evidence type="ECO:0000259" key="1">
    <source>
        <dbReference type="Pfam" id="PF01261"/>
    </source>
</evidence>
<dbReference type="Proteomes" id="UP000440096">
    <property type="component" value="Unassembled WGS sequence"/>
</dbReference>
<dbReference type="PANTHER" id="PTHR12110">
    <property type="entry name" value="HYDROXYPYRUVATE ISOMERASE"/>
    <property type="match status" value="1"/>
</dbReference>
<organism evidence="2 3">
    <name type="scientific">Amycolatopsis pithecellobii</name>
    <dbReference type="NCBI Taxonomy" id="664692"/>
    <lineage>
        <taxon>Bacteria</taxon>
        <taxon>Bacillati</taxon>
        <taxon>Actinomycetota</taxon>
        <taxon>Actinomycetes</taxon>
        <taxon>Pseudonocardiales</taxon>
        <taxon>Pseudonocardiaceae</taxon>
        <taxon>Amycolatopsis</taxon>
    </lineage>
</organism>
<dbReference type="Pfam" id="PF01261">
    <property type="entry name" value="AP_endonuc_2"/>
    <property type="match status" value="1"/>
</dbReference>
<evidence type="ECO:0000313" key="2">
    <source>
        <dbReference type="EMBL" id="MTD58906.1"/>
    </source>
</evidence>
<dbReference type="SUPFAM" id="SSF51658">
    <property type="entry name" value="Xylose isomerase-like"/>
    <property type="match status" value="1"/>
</dbReference>
<accession>A0A6N7ZAW5</accession>
<reference evidence="2 3" key="1">
    <citation type="submission" date="2019-11" db="EMBL/GenBank/DDBJ databases">
        <title>Draft genome of Amycolatopsis RM579.</title>
        <authorList>
            <person name="Duangmal K."/>
            <person name="Mingma R."/>
        </authorList>
    </citation>
    <scope>NUCLEOTIDE SEQUENCE [LARGE SCALE GENOMIC DNA]</scope>
    <source>
        <strain evidence="2 3">RM579</strain>
    </source>
</reference>
<dbReference type="InterPro" id="IPR013022">
    <property type="entry name" value="Xyl_isomerase-like_TIM-brl"/>
</dbReference>